<reference evidence="4 5" key="1">
    <citation type="submission" date="2024-05" db="EMBL/GenBank/DDBJ databases">
        <title>Genome sequencing and assembly of Indian major carp, Cirrhinus mrigala (Hamilton, 1822).</title>
        <authorList>
            <person name="Mohindra V."/>
            <person name="Chowdhury L.M."/>
            <person name="Lal K."/>
            <person name="Jena J.K."/>
        </authorList>
    </citation>
    <scope>NUCLEOTIDE SEQUENCE [LARGE SCALE GENOMIC DNA]</scope>
    <source>
        <strain evidence="4">CM1030</strain>
        <tissue evidence="4">Blood</tissue>
    </source>
</reference>
<evidence type="ECO:0000313" key="4">
    <source>
        <dbReference type="EMBL" id="KAL0159725.1"/>
    </source>
</evidence>
<dbReference type="EMBL" id="JAMKFB020000022">
    <property type="protein sequence ID" value="KAL0159719.1"/>
    <property type="molecule type" value="Genomic_DNA"/>
</dbReference>
<feature type="coiled-coil region" evidence="1">
    <location>
        <begin position="24"/>
        <end position="61"/>
    </location>
</feature>
<dbReference type="EMBL" id="JAMKFB020000022">
    <property type="protein sequence ID" value="KAL0159725.1"/>
    <property type="molecule type" value="Genomic_DNA"/>
</dbReference>
<dbReference type="Proteomes" id="UP001529510">
    <property type="component" value="Unassembled WGS sequence"/>
</dbReference>
<dbReference type="InterPro" id="IPR058030">
    <property type="entry name" value="TRIM8/14/16/25/29/45/65_CC"/>
</dbReference>
<keyword evidence="5" id="KW-1185">Reference proteome</keyword>
<evidence type="ECO:0000259" key="2">
    <source>
        <dbReference type="Pfam" id="PF25600"/>
    </source>
</evidence>
<accession>A0ABD0NCF3</accession>
<dbReference type="AlphaFoldDB" id="A0ABD0NCF3"/>
<feature type="non-terminal residue" evidence="4">
    <location>
        <position position="72"/>
    </location>
</feature>
<comment type="caution">
    <text evidence="4">The sequence shown here is derived from an EMBL/GenBank/DDBJ whole genome shotgun (WGS) entry which is preliminary data.</text>
</comment>
<feature type="domain" description="TRIM8/14/16/25/29/45/65 coiled-coil region" evidence="2">
    <location>
        <begin position="1"/>
        <end position="72"/>
    </location>
</feature>
<protein>
    <recommendedName>
        <fullName evidence="2">TRIM8/14/16/25/29/45/65 coiled-coil region domain-containing protein</fullName>
    </recommendedName>
</protein>
<keyword evidence="1" id="KW-0175">Coiled coil</keyword>
<sequence>ERIFTELIHSAIEKSWSELIRLIRDQEKAAVSRAEGQLEQLERLEQEISDLRRRDTELEQLSHTQDHIQFLQ</sequence>
<evidence type="ECO:0000313" key="3">
    <source>
        <dbReference type="EMBL" id="KAL0159719.1"/>
    </source>
</evidence>
<organism evidence="4 5">
    <name type="scientific">Cirrhinus mrigala</name>
    <name type="common">Mrigala</name>
    <dbReference type="NCBI Taxonomy" id="683832"/>
    <lineage>
        <taxon>Eukaryota</taxon>
        <taxon>Metazoa</taxon>
        <taxon>Chordata</taxon>
        <taxon>Craniata</taxon>
        <taxon>Vertebrata</taxon>
        <taxon>Euteleostomi</taxon>
        <taxon>Actinopterygii</taxon>
        <taxon>Neopterygii</taxon>
        <taxon>Teleostei</taxon>
        <taxon>Ostariophysi</taxon>
        <taxon>Cypriniformes</taxon>
        <taxon>Cyprinidae</taxon>
        <taxon>Labeoninae</taxon>
        <taxon>Labeonini</taxon>
        <taxon>Cirrhinus</taxon>
    </lineage>
</organism>
<name>A0ABD0NCF3_CIRMR</name>
<evidence type="ECO:0000256" key="1">
    <source>
        <dbReference type="SAM" id="Coils"/>
    </source>
</evidence>
<proteinExistence type="predicted"/>
<evidence type="ECO:0000313" key="5">
    <source>
        <dbReference type="Proteomes" id="UP001529510"/>
    </source>
</evidence>
<feature type="non-terminal residue" evidence="4">
    <location>
        <position position="1"/>
    </location>
</feature>
<gene>
    <name evidence="3" type="ORF">M9458_043444</name>
    <name evidence="4" type="ORF">M9458_043450</name>
</gene>
<dbReference type="Pfam" id="PF25600">
    <property type="entry name" value="TRIM_CC"/>
    <property type="match status" value="1"/>
</dbReference>